<feature type="compositionally biased region" description="Low complexity" evidence="21">
    <location>
        <begin position="1"/>
        <end position="41"/>
    </location>
</feature>
<dbReference type="InterPro" id="IPR017441">
    <property type="entry name" value="Protein_kinase_ATP_BS"/>
</dbReference>
<evidence type="ECO:0000256" key="4">
    <source>
        <dbReference type="ARBA" id="ARBA00008582"/>
    </source>
</evidence>
<protein>
    <recommendedName>
        <fullName evidence="5">protein kinase C</fullName>
        <ecNumber evidence="5">2.7.11.13</ecNumber>
    </recommendedName>
</protein>
<accession>A0ABQ8IR07</accession>
<evidence type="ECO:0000259" key="23">
    <source>
        <dbReference type="PROSITE" id="PS50011"/>
    </source>
</evidence>
<dbReference type="InterPro" id="IPR046349">
    <property type="entry name" value="C1-like_sf"/>
</dbReference>
<feature type="compositionally biased region" description="Polar residues" evidence="21">
    <location>
        <begin position="534"/>
        <end position="549"/>
    </location>
</feature>
<dbReference type="SUPFAM" id="SSF56112">
    <property type="entry name" value="Protein kinase-like (PK-like)"/>
    <property type="match status" value="1"/>
</dbReference>
<keyword evidence="6" id="KW-0963">Cytoplasm</keyword>
<dbReference type="CDD" id="cd20796">
    <property type="entry name" value="C1_PKD_rpt2"/>
    <property type="match status" value="1"/>
</dbReference>
<dbReference type="GO" id="GO:0016301">
    <property type="term" value="F:kinase activity"/>
    <property type="evidence" value="ECO:0007669"/>
    <property type="project" value="UniProtKB-KW"/>
</dbReference>
<evidence type="ECO:0000256" key="13">
    <source>
        <dbReference type="ARBA" id="ARBA00022771"/>
    </source>
</evidence>
<keyword evidence="11" id="KW-0677">Repeat</keyword>
<feature type="domain" description="Phorbol-ester/DAG-type" evidence="24">
    <location>
        <begin position="228"/>
        <end position="278"/>
    </location>
</feature>
<feature type="region of interest" description="Disordered" evidence="21">
    <location>
        <begin position="1"/>
        <end position="47"/>
    </location>
</feature>
<dbReference type="CDD" id="cd20795">
    <property type="entry name" value="C1_PKD_rpt1"/>
    <property type="match status" value="1"/>
</dbReference>
<comment type="catalytic activity">
    <reaction evidence="19">
        <text>L-threonyl-[protein] + ATP = O-phospho-L-threonyl-[protein] + ADP + H(+)</text>
        <dbReference type="Rhea" id="RHEA:46608"/>
        <dbReference type="Rhea" id="RHEA-COMP:11060"/>
        <dbReference type="Rhea" id="RHEA-COMP:11605"/>
        <dbReference type="ChEBI" id="CHEBI:15378"/>
        <dbReference type="ChEBI" id="CHEBI:30013"/>
        <dbReference type="ChEBI" id="CHEBI:30616"/>
        <dbReference type="ChEBI" id="CHEBI:61977"/>
        <dbReference type="ChEBI" id="CHEBI:456216"/>
        <dbReference type="EC" id="2.7.11.13"/>
    </reaction>
</comment>
<evidence type="ECO:0000256" key="20">
    <source>
        <dbReference type="PROSITE-ProRule" id="PRU10141"/>
    </source>
</evidence>
<dbReference type="SMART" id="SM00233">
    <property type="entry name" value="PH"/>
    <property type="match status" value="1"/>
</dbReference>
<evidence type="ECO:0000256" key="1">
    <source>
        <dbReference type="ARBA" id="ARBA00001946"/>
    </source>
</evidence>
<keyword evidence="12 20" id="KW-0547">Nucleotide-binding</keyword>
<evidence type="ECO:0000256" key="19">
    <source>
        <dbReference type="ARBA" id="ARBA00047272"/>
    </source>
</evidence>
<evidence type="ECO:0000256" key="16">
    <source>
        <dbReference type="ARBA" id="ARBA00022840"/>
    </source>
</evidence>
<dbReference type="InterPro" id="IPR011009">
    <property type="entry name" value="Kinase-like_dom_sf"/>
</dbReference>
<dbReference type="Proteomes" id="UP000887458">
    <property type="component" value="Unassembled WGS sequence"/>
</dbReference>
<dbReference type="Gene3D" id="3.30.60.20">
    <property type="match status" value="2"/>
</dbReference>
<dbReference type="SUPFAM" id="SSF50729">
    <property type="entry name" value="PH domain-like"/>
    <property type="match status" value="1"/>
</dbReference>
<dbReference type="Pfam" id="PF00130">
    <property type="entry name" value="C1_1"/>
    <property type="match status" value="2"/>
</dbReference>
<evidence type="ECO:0000256" key="14">
    <source>
        <dbReference type="ARBA" id="ARBA00022777"/>
    </source>
</evidence>
<evidence type="ECO:0000256" key="10">
    <source>
        <dbReference type="ARBA" id="ARBA00022723"/>
    </source>
</evidence>
<feature type="compositionally biased region" description="Low complexity" evidence="21">
    <location>
        <begin position="287"/>
        <end position="313"/>
    </location>
</feature>
<evidence type="ECO:0000256" key="8">
    <source>
        <dbReference type="ARBA" id="ARBA00022553"/>
    </source>
</evidence>
<gene>
    <name evidence="25" type="primary">PRKD1</name>
    <name evidence="25" type="ORF">DERP_009741</name>
</gene>
<evidence type="ECO:0000259" key="24">
    <source>
        <dbReference type="PROSITE" id="PS50081"/>
    </source>
</evidence>
<keyword evidence="18" id="KW-0472">Membrane</keyword>
<dbReference type="InterPro" id="IPR000719">
    <property type="entry name" value="Prot_kinase_dom"/>
</dbReference>
<evidence type="ECO:0000256" key="3">
    <source>
        <dbReference type="ARBA" id="ARBA00004496"/>
    </source>
</evidence>
<evidence type="ECO:0000256" key="9">
    <source>
        <dbReference type="ARBA" id="ARBA00022679"/>
    </source>
</evidence>
<feature type="compositionally biased region" description="Low complexity" evidence="21">
    <location>
        <begin position="1148"/>
        <end position="1161"/>
    </location>
</feature>
<proteinExistence type="inferred from homology"/>
<feature type="domain" description="Phorbol-ester/DAG-type" evidence="24">
    <location>
        <begin position="434"/>
        <end position="484"/>
    </location>
</feature>
<evidence type="ECO:0000313" key="25">
    <source>
        <dbReference type="EMBL" id="KAH9412760.1"/>
    </source>
</evidence>
<dbReference type="EMBL" id="NJHN03000128">
    <property type="protein sequence ID" value="KAH9412760.1"/>
    <property type="molecule type" value="Genomic_DNA"/>
</dbReference>
<dbReference type="InterPro" id="IPR001849">
    <property type="entry name" value="PH_domain"/>
</dbReference>
<dbReference type="PROSITE" id="PS00108">
    <property type="entry name" value="PROTEIN_KINASE_ST"/>
    <property type="match status" value="1"/>
</dbReference>
<comment type="subcellular location">
    <subcellularLocation>
        <location evidence="3">Cytoplasm</location>
    </subcellularLocation>
    <subcellularLocation>
        <location evidence="2">Membrane</location>
    </subcellularLocation>
</comment>
<dbReference type="PROSITE" id="PS00107">
    <property type="entry name" value="PROTEIN_KINASE_ATP"/>
    <property type="match status" value="1"/>
</dbReference>
<evidence type="ECO:0000256" key="2">
    <source>
        <dbReference type="ARBA" id="ARBA00004370"/>
    </source>
</evidence>
<evidence type="ECO:0000256" key="7">
    <source>
        <dbReference type="ARBA" id="ARBA00022527"/>
    </source>
</evidence>
<keyword evidence="9" id="KW-0808">Transferase</keyword>
<reference evidence="25 26" key="1">
    <citation type="journal article" date="2018" name="J. Allergy Clin. Immunol.">
        <title>High-quality assembly of Dermatophagoides pteronyssinus genome and transcriptome reveals a wide range of novel allergens.</title>
        <authorList>
            <person name="Liu X.Y."/>
            <person name="Yang K.Y."/>
            <person name="Wang M.Q."/>
            <person name="Kwok J.S."/>
            <person name="Zeng X."/>
            <person name="Yang Z."/>
            <person name="Xiao X.J."/>
            <person name="Lau C.P."/>
            <person name="Li Y."/>
            <person name="Huang Z.M."/>
            <person name="Ba J.G."/>
            <person name="Yim A.K."/>
            <person name="Ouyang C.Y."/>
            <person name="Ngai S.M."/>
            <person name="Chan T.F."/>
            <person name="Leung E.L."/>
            <person name="Liu L."/>
            <person name="Liu Z.G."/>
            <person name="Tsui S.K."/>
        </authorList>
    </citation>
    <scope>NUCLEOTIDE SEQUENCE [LARGE SCALE GENOMIC DNA]</scope>
    <source>
        <strain evidence="25">Derp</strain>
    </source>
</reference>
<name>A0ABQ8IR07_DERPT</name>
<feature type="compositionally biased region" description="Low complexity" evidence="21">
    <location>
        <begin position="498"/>
        <end position="511"/>
    </location>
</feature>
<keyword evidence="26" id="KW-1185">Reference proteome</keyword>
<dbReference type="SMART" id="SM00109">
    <property type="entry name" value="C1"/>
    <property type="match status" value="2"/>
</dbReference>
<dbReference type="EC" id="2.7.11.13" evidence="5"/>
<dbReference type="Gene3D" id="1.10.510.10">
    <property type="entry name" value="Transferase(Phosphotransferase) domain 1"/>
    <property type="match status" value="1"/>
</dbReference>
<keyword evidence="14 25" id="KW-0418">Kinase</keyword>
<feature type="region of interest" description="Disordered" evidence="21">
    <location>
        <begin position="283"/>
        <end position="313"/>
    </location>
</feature>
<keyword evidence="10" id="KW-0479">Metal-binding</keyword>
<evidence type="ECO:0000256" key="11">
    <source>
        <dbReference type="ARBA" id="ARBA00022737"/>
    </source>
</evidence>
<dbReference type="SUPFAM" id="SSF57889">
    <property type="entry name" value="Cysteine-rich domain"/>
    <property type="match status" value="2"/>
</dbReference>
<dbReference type="InterPro" id="IPR002219">
    <property type="entry name" value="PKC_DAG/PE"/>
</dbReference>
<dbReference type="CDD" id="cd14082">
    <property type="entry name" value="STKc_PKD"/>
    <property type="match status" value="1"/>
</dbReference>
<evidence type="ECO:0000256" key="18">
    <source>
        <dbReference type="ARBA" id="ARBA00023136"/>
    </source>
</evidence>
<dbReference type="InterPro" id="IPR008271">
    <property type="entry name" value="Ser/Thr_kinase_AS"/>
</dbReference>
<evidence type="ECO:0000256" key="6">
    <source>
        <dbReference type="ARBA" id="ARBA00022490"/>
    </source>
</evidence>
<feature type="compositionally biased region" description="Polar residues" evidence="21">
    <location>
        <begin position="757"/>
        <end position="772"/>
    </location>
</feature>
<dbReference type="Pfam" id="PF00069">
    <property type="entry name" value="Pkinase"/>
    <property type="match status" value="1"/>
</dbReference>
<dbReference type="SMART" id="SM00220">
    <property type="entry name" value="S_TKc"/>
    <property type="match status" value="1"/>
</dbReference>
<evidence type="ECO:0000313" key="26">
    <source>
        <dbReference type="Proteomes" id="UP000887458"/>
    </source>
</evidence>
<dbReference type="Gene3D" id="2.30.29.30">
    <property type="entry name" value="Pleckstrin-homology domain (PH domain)/Phosphotyrosine-binding domain (PTB)"/>
    <property type="match status" value="1"/>
</dbReference>
<evidence type="ECO:0000256" key="21">
    <source>
        <dbReference type="SAM" id="MobiDB-lite"/>
    </source>
</evidence>
<dbReference type="CDD" id="cd01239">
    <property type="entry name" value="PH_PKD"/>
    <property type="match status" value="1"/>
</dbReference>
<comment type="caution">
    <text evidence="25">The sequence shown here is derived from an EMBL/GenBank/DDBJ whole genome shotgun (WGS) entry which is preliminary data.</text>
</comment>
<reference evidence="25 26" key="2">
    <citation type="journal article" date="2022" name="Mol. Biol. Evol.">
        <title>Comparative Genomics Reveals Insights into the Divergent Evolution of Astigmatic Mites and Household Pest Adaptations.</title>
        <authorList>
            <person name="Xiong Q."/>
            <person name="Wan A.T."/>
            <person name="Liu X."/>
            <person name="Fung C.S."/>
            <person name="Xiao X."/>
            <person name="Malainual N."/>
            <person name="Hou J."/>
            <person name="Wang L."/>
            <person name="Wang M."/>
            <person name="Yang K.Y."/>
            <person name="Cui Y."/>
            <person name="Leung E.L."/>
            <person name="Nong W."/>
            <person name="Shin S.K."/>
            <person name="Au S.W."/>
            <person name="Jeong K.Y."/>
            <person name="Chew F.T."/>
            <person name="Hui J.H."/>
            <person name="Leung T.F."/>
            <person name="Tungtrongchitr A."/>
            <person name="Zhong N."/>
            <person name="Liu Z."/>
            <person name="Tsui S.K."/>
        </authorList>
    </citation>
    <scope>NUCLEOTIDE SEQUENCE [LARGE SCALE GENOMIC DNA]</scope>
    <source>
        <strain evidence="25">Derp</strain>
    </source>
</reference>
<dbReference type="PANTHER" id="PTHR22968">
    <property type="entry name" value="PROTEIN KINASE C, MU"/>
    <property type="match status" value="1"/>
</dbReference>
<keyword evidence="17" id="KW-0460">Magnesium</keyword>
<feature type="region of interest" description="Disordered" evidence="21">
    <location>
        <begin position="1131"/>
        <end position="1164"/>
    </location>
</feature>
<feature type="binding site" evidence="20">
    <location>
        <position position="819"/>
    </location>
    <ligand>
        <name>ATP</name>
        <dbReference type="ChEBI" id="CHEBI:30616"/>
    </ligand>
</feature>
<keyword evidence="7" id="KW-0723">Serine/threonine-protein kinase</keyword>
<feature type="region of interest" description="Disordered" evidence="21">
    <location>
        <begin position="738"/>
        <end position="781"/>
    </location>
</feature>
<keyword evidence="13" id="KW-0863">Zinc-finger</keyword>
<dbReference type="PROSITE" id="PS50003">
    <property type="entry name" value="PH_DOMAIN"/>
    <property type="match status" value="1"/>
</dbReference>
<feature type="domain" description="Protein kinase" evidence="23">
    <location>
        <begin position="790"/>
        <end position="1045"/>
    </location>
</feature>
<dbReference type="PROSITE" id="PS50011">
    <property type="entry name" value="PROTEIN_KINASE_DOM"/>
    <property type="match status" value="1"/>
</dbReference>
<keyword evidence="8" id="KW-0597">Phosphoprotein</keyword>
<comment type="similarity">
    <text evidence="4">Belongs to the protein kinase superfamily. CAMK Ser/Thr protein kinase family. PKD subfamily.</text>
</comment>
<feature type="domain" description="PH" evidence="22">
    <location>
        <begin position="632"/>
        <end position="736"/>
    </location>
</feature>
<evidence type="ECO:0000256" key="12">
    <source>
        <dbReference type="ARBA" id="ARBA00022741"/>
    </source>
</evidence>
<comment type="cofactor">
    <cofactor evidence="1">
        <name>Mg(2+)</name>
        <dbReference type="ChEBI" id="CHEBI:18420"/>
    </cofactor>
</comment>
<evidence type="ECO:0000259" key="22">
    <source>
        <dbReference type="PROSITE" id="PS50003"/>
    </source>
</evidence>
<dbReference type="Pfam" id="PF25525">
    <property type="entry name" value="Ubiquitin_PRKD1_N"/>
    <property type="match status" value="1"/>
</dbReference>
<sequence>MSSTSNTTTCSNNVVDDNCRPSSSSMTNMMTTANTNNSNNNDQQQQKCLNRHSFSIHIEDEKANRTATILNNADINYNDNDGQQQPNASSSLLNDFGLSGATPSLSSPLSLSSATLPLMNYSQQNKMATGTQEIYINMQSGLIKDSIKLDPTELTLKTLKEYACNFIDRKFPDHGLNRLTERLLLFRHDYNSKNLLVPINVVSEITEGSLIEIVVSANPPSDTVQIRRHSLSIHSYKSPTFCDFCGEMLLGLFHQGLKCEGCGLNYHKRCAYKLPNNCSYGRRRRSSTYLPQPQSQTPQQHSPNSATPTTPICPSSPSLGYVSQLSSIMTIADNQSINDIERTASGSGSSLFANDVKFLSASTSPIRERCRQLSNSTICSNQSTSTTGMITTGSALSSSLDSGSGGGGGLNGTISVSGRPVWVDRKLADRIRVPHTFVVHTYAIPTVCQYCRKLLKGIYRQGYQCKDCKFNTHKKCMEKVAADCAGEAPKEWDDQEPSSTTTMNNNNNQSNHQMDDLLLDSNQLDSDSEDQQHSTKTIDISNNRSSNKPNKYDSNDDSINVHHHNHDNKQRNNNDDNDDDDDHNHCQQQQTNSGSDDDNQKINRIVSETSSSNIPLMRIVQSVKHIKRRSSKVLKEGWLIHFTDKDRTKRSHYWRLDTKGITMFQNATKPNYYKTIPLQDILHIDSGKNDSSTTLDYKFELKTQNVTYYVCEPESTENERSQSSRSWELAIRQGLMPVLSPPSETGGSRIVADDSSKQQQSRHSNQTVAVASNDNDDNDNNCDISQQYQIIIDEMLGAGQFGTVYGGVHRTSRREVAIKVIDKRRFPTKQEAQLKNEVSILQTISHPGVVHLEKMFENSERIFVIMEKLNGDMLEMILGGENGRLNERVTKFLIYQILVALRYLHAQNICHCDLKPENVLLSSNSSFPQVKLCDFGFARIIGEKSFRRSVVGTPAYLAPEVLRNKGYNRSLDMWSVGVIIYVSLSGTFPFNEEEDIQDQITNAAFIPPDIWRDISPKAIDLIANLLQVKSRKRYTVDKSLAHQWLDDYYVWCDLRRLESQTSKRWLTHESDEERWEQYRIKHKLAENDFGPIITAPKYNDHDHDDDVDTPNEEENRDKFITINNTDSFRRCTNYNNNNNDNLHHPQHNNKSNNNGHNGHGQFNHHHNNAIIINNNNNNESTANLQQIFNNKNHKSHTTSRL</sequence>
<feature type="region of interest" description="Disordered" evidence="21">
    <location>
        <begin position="488"/>
        <end position="601"/>
    </location>
</feature>
<dbReference type="InterPro" id="IPR011993">
    <property type="entry name" value="PH-like_dom_sf"/>
</dbReference>
<evidence type="ECO:0000256" key="5">
    <source>
        <dbReference type="ARBA" id="ARBA00012429"/>
    </source>
</evidence>
<dbReference type="PROSITE" id="PS50081">
    <property type="entry name" value="ZF_DAG_PE_2"/>
    <property type="match status" value="2"/>
</dbReference>
<dbReference type="PROSITE" id="PS00479">
    <property type="entry name" value="ZF_DAG_PE_1"/>
    <property type="match status" value="2"/>
</dbReference>
<keyword evidence="16 20" id="KW-0067">ATP-binding</keyword>
<dbReference type="PANTHER" id="PTHR22968:SF24">
    <property type="entry name" value="SERINE_THREONINE-PROTEIN KINASE"/>
    <property type="match status" value="1"/>
</dbReference>
<organism evidence="25 26">
    <name type="scientific">Dermatophagoides pteronyssinus</name>
    <name type="common">European house dust mite</name>
    <dbReference type="NCBI Taxonomy" id="6956"/>
    <lineage>
        <taxon>Eukaryota</taxon>
        <taxon>Metazoa</taxon>
        <taxon>Ecdysozoa</taxon>
        <taxon>Arthropoda</taxon>
        <taxon>Chelicerata</taxon>
        <taxon>Arachnida</taxon>
        <taxon>Acari</taxon>
        <taxon>Acariformes</taxon>
        <taxon>Sarcoptiformes</taxon>
        <taxon>Astigmata</taxon>
        <taxon>Psoroptidia</taxon>
        <taxon>Analgoidea</taxon>
        <taxon>Pyroglyphidae</taxon>
        <taxon>Dermatophagoidinae</taxon>
        <taxon>Dermatophagoides</taxon>
    </lineage>
</organism>
<evidence type="ECO:0000256" key="15">
    <source>
        <dbReference type="ARBA" id="ARBA00022833"/>
    </source>
</evidence>
<dbReference type="InterPro" id="IPR057764">
    <property type="entry name" value="Ubiquitin_PRKD1-3_N"/>
</dbReference>
<keyword evidence="15" id="KW-0862">Zinc</keyword>
<evidence type="ECO:0000256" key="17">
    <source>
        <dbReference type="ARBA" id="ARBA00022842"/>
    </source>
</evidence>
<feature type="region of interest" description="Disordered" evidence="21">
    <location>
        <begin position="1091"/>
        <end position="1115"/>
    </location>
</feature>